<feature type="transmembrane region" description="Helical" evidence="18">
    <location>
        <begin position="190"/>
        <end position="211"/>
    </location>
</feature>
<evidence type="ECO:0000256" key="5">
    <source>
        <dbReference type="ARBA" id="ARBA00021008"/>
    </source>
</evidence>
<gene>
    <name evidence="20" type="primary">ND2</name>
</gene>
<evidence type="ECO:0000256" key="12">
    <source>
        <dbReference type="ARBA" id="ARBA00022989"/>
    </source>
</evidence>
<keyword evidence="9 18" id="KW-0999">Mitochondrion inner membrane</keyword>
<keyword evidence="16 18" id="KW-0472">Membrane</keyword>
<feature type="transmembrane region" description="Helical" evidence="18">
    <location>
        <begin position="20"/>
        <end position="42"/>
    </location>
</feature>
<feature type="domain" description="NADH:quinone oxidoreductase/Mrp antiporter transmembrane" evidence="19">
    <location>
        <begin position="19"/>
        <end position="280"/>
    </location>
</feature>
<dbReference type="Pfam" id="PF00361">
    <property type="entry name" value="Proton_antipo_M"/>
    <property type="match status" value="1"/>
</dbReference>
<keyword evidence="14 18" id="KW-0830">Ubiquinone</keyword>
<comment type="catalytic activity">
    <reaction evidence="17 18">
        <text>a ubiquinone + NADH + 5 H(+)(in) = a ubiquinol + NAD(+) + 4 H(+)(out)</text>
        <dbReference type="Rhea" id="RHEA:29091"/>
        <dbReference type="Rhea" id="RHEA-COMP:9565"/>
        <dbReference type="Rhea" id="RHEA-COMP:9566"/>
        <dbReference type="ChEBI" id="CHEBI:15378"/>
        <dbReference type="ChEBI" id="CHEBI:16389"/>
        <dbReference type="ChEBI" id="CHEBI:17976"/>
        <dbReference type="ChEBI" id="CHEBI:57540"/>
        <dbReference type="ChEBI" id="CHEBI:57945"/>
        <dbReference type="EC" id="7.1.1.2"/>
    </reaction>
</comment>
<geneLocation type="mitochondrion" evidence="20"/>
<evidence type="ECO:0000256" key="16">
    <source>
        <dbReference type="ARBA" id="ARBA00023136"/>
    </source>
</evidence>
<accession>A0A8K1WGI2</accession>
<evidence type="ECO:0000313" key="20">
    <source>
        <dbReference type="EMBL" id="UGN61589.1"/>
    </source>
</evidence>
<dbReference type="InterPro" id="IPR050175">
    <property type="entry name" value="Complex_I_Subunit_2"/>
</dbReference>
<dbReference type="InterPro" id="IPR001750">
    <property type="entry name" value="ND/Mrp_TM"/>
</dbReference>
<evidence type="ECO:0000256" key="2">
    <source>
        <dbReference type="ARBA" id="ARBA00004448"/>
    </source>
</evidence>
<feature type="transmembrane region" description="Helical" evidence="18">
    <location>
        <begin position="140"/>
        <end position="159"/>
    </location>
</feature>
<evidence type="ECO:0000256" key="1">
    <source>
        <dbReference type="ARBA" id="ARBA00003257"/>
    </source>
</evidence>
<evidence type="ECO:0000256" key="13">
    <source>
        <dbReference type="ARBA" id="ARBA00023027"/>
    </source>
</evidence>
<evidence type="ECO:0000256" key="15">
    <source>
        <dbReference type="ARBA" id="ARBA00023128"/>
    </source>
</evidence>
<keyword evidence="12 18" id="KW-1133">Transmembrane helix</keyword>
<feature type="transmembrane region" description="Helical" evidence="18">
    <location>
        <begin position="266"/>
        <end position="286"/>
    </location>
</feature>
<keyword evidence="8 18" id="KW-0812">Transmembrane</keyword>
<evidence type="ECO:0000256" key="11">
    <source>
        <dbReference type="ARBA" id="ARBA00022982"/>
    </source>
</evidence>
<organism evidence="20">
    <name type="scientific">Janus megamaculatus</name>
    <dbReference type="NCBI Taxonomy" id="2876199"/>
    <lineage>
        <taxon>Eukaryota</taxon>
        <taxon>Metazoa</taxon>
        <taxon>Ecdysozoa</taxon>
        <taxon>Arthropoda</taxon>
        <taxon>Hexapoda</taxon>
        <taxon>Insecta</taxon>
        <taxon>Pterygota</taxon>
        <taxon>Neoptera</taxon>
        <taxon>Endopterygota</taxon>
        <taxon>Hymenoptera</taxon>
        <taxon>Cephoidea</taxon>
        <taxon>Cephidae</taxon>
        <taxon>Janus</taxon>
    </lineage>
</organism>
<dbReference type="AlphaFoldDB" id="A0A8K1WGI2"/>
<dbReference type="EMBL" id="OK104787">
    <property type="protein sequence ID" value="UGN61602.1"/>
    <property type="molecule type" value="Genomic_DNA"/>
</dbReference>
<keyword evidence="15 18" id="KW-0496">Mitochondrion</keyword>
<dbReference type="GO" id="GO:0006120">
    <property type="term" value="P:mitochondrial electron transport, NADH to ubiquinone"/>
    <property type="evidence" value="ECO:0007669"/>
    <property type="project" value="InterPro"/>
</dbReference>
<sequence length="341" mass="40514">MMLIVYTMLVLSTLIAMSSNSWIIIWMMLEINLMSFIPIIMLNPNHNKNSLFKYFIIQTISSSSFISSITLSWLLECLWNPPLNWLTLTESMTSMSMLLKMGMMPFHLWYIEFMMDMAWMIFFMMTTWQKIIPLVIISYFNMNIILSMSVMTSAVISSIQSLSQLNLRKIFALSSINQTSWMTMNSLMSIHLMIMYMMMYALINFSVMYMFNKYNYSYIHDMFMKNKFSPIMKLFMLSNILSLAGLPPFMGFMMKLMSIKFLIQNELYLISTMLVISSLMMLFIYLRMTYSSMILSYTKNKITLLNLNMKHMKMHYYNMNKFMIMLMTINFNSLIIMLFFI</sequence>
<keyword evidence="11 18" id="KW-0249">Electron transport</keyword>
<keyword evidence="7 18" id="KW-0679">Respiratory chain</keyword>
<name>A0A8K1WGI2_9HYME</name>
<evidence type="ECO:0000256" key="9">
    <source>
        <dbReference type="ARBA" id="ARBA00022792"/>
    </source>
</evidence>
<feature type="transmembrane region" description="Helical" evidence="18">
    <location>
        <begin position="54"/>
        <end position="75"/>
    </location>
</feature>
<evidence type="ECO:0000256" key="8">
    <source>
        <dbReference type="ARBA" id="ARBA00022692"/>
    </source>
</evidence>
<dbReference type="PANTHER" id="PTHR46552:SF1">
    <property type="entry name" value="NADH-UBIQUINONE OXIDOREDUCTASE CHAIN 2"/>
    <property type="match status" value="1"/>
</dbReference>
<comment type="function">
    <text evidence="1">Core subunit of the mitochondrial membrane respiratory chain NADH dehydrogenase (Complex I) that is believed to belong to the minimal assembly required for catalysis. Complex I functions in the transfer of electrons from NADH to the respiratory chain. The immediate electron acceptor for the enzyme is believed to be ubiquinone.</text>
</comment>
<evidence type="ECO:0000256" key="7">
    <source>
        <dbReference type="ARBA" id="ARBA00022660"/>
    </source>
</evidence>
<feature type="transmembrane region" description="Helical" evidence="18">
    <location>
        <begin position="231"/>
        <end position="254"/>
    </location>
</feature>
<dbReference type="GO" id="GO:0008137">
    <property type="term" value="F:NADH dehydrogenase (ubiquinone) activity"/>
    <property type="evidence" value="ECO:0007669"/>
    <property type="project" value="UniProtKB-EC"/>
</dbReference>
<keyword evidence="13 18" id="KW-0520">NAD</keyword>
<comment type="subcellular location">
    <subcellularLocation>
        <location evidence="2 18">Mitochondrion inner membrane</location>
        <topology evidence="2 18">Multi-pass membrane protein</topology>
    </subcellularLocation>
</comment>
<evidence type="ECO:0000256" key="18">
    <source>
        <dbReference type="RuleBase" id="RU003403"/>
    </source>
</evidence>
<evidence type="ECO:0000256" key="14">
    <source>
        <dbReference type="ARBA" id="ARBA00023075"/>
    </source>
</evidence>
<dbReference type="PRINTS" id="PR01436">
    <property type="entry name" value="NADHDHGNASE2"/>
</dbReference>
<evidence type="ECO:0000256" key="10">
    <source>
        <dbReference type="ARBA" id="ARBA00022967"/>
    </source>
</evidence>
<keyword evidence="10 18" id="KW-1278">Translocase</keyword>
<evidence type="ECO:0000256" key="4">
    <source>
        <dbReference type="ARBA" id="ARBA00012944"/>
    </source>
</evidence>
<dbReference type="PANTHER" id="PTHR46552">
    <property type="entry name" value="NADH-UBIQUINONE OXIDOREDUCTASE CHAIN 2"/>
    <property type="match status" value="1"/>
</dbReference>
<dbReference type="EC" id="7.1.1.2" evidence="4 18"/>
<dbReference type="GO" id="GO:0005743">
    <property type="term" value="C:mitochondrial inner membrane"/>
    <property type="evidence" value="ECO:0007669"/>
    <property type="project" value="UniProtKB-SubCell"/>
</dbReference>
<dbReference type="EMBL" id="OK104786">
    <property type="protein sequence ID" value="UGN61589.1"/>
    <property type="molecule type" value="Genomic_DNA"/>
</dbReference>
<evidence type="ECO:0000259" key="19">
    <source>
        <dbReference type="Pfam" id="PF00361"/>
    </source>
</evidence>
<evidence type="ECO:0000256" key="6">
    <source>
        <dbReference type="ARBA" id="ARBA00022448"/>
    </source>
</evidence>
<evidence type="ECO:0000256" key="3">
    <source>
        <dbReference type="ARBA" id="ARBA00007012"/>
    </source>
</evidence>
<protein>
    <recommendedName>
        <fullName evidence="5 18">NADH-ubiquinone oxidoreductase chain 2</fullName>
        <ecNumber evidence="4 18">7.1.1.2</ecNumber>
    </recommendedName>
</protein>
<proteinExistence type="inferred from homology"/>
<evidence type="ECO:0000256" key="17">
    <source>
        <dbReference type="ARBA" id="ARBA00049551"/>
    </source>
</evidence>
<comment type="function">
    <text evidence="18">Core subunit of the mitochondrial membrane respiratory chain NADH dehydrogenase (Complex I) which catalyzes electron transfer from NADH through the respiratory chain, using ubiquinone as an electron acceptor. Essential for the catalytic activity and assembly of complex I.</text>
</comment>
<reference evidence="20" key="1">
    <citation type="submission" date="2021-09" db="EMBL/GenBank/DDBJ databases">
        <title>The complete mitochondrial genome of Syrista parreysii (Spinola, 1843) (Hymenoptera: Cephidae) and phylogenetic analysis.</title>
        <authorList>
            <person name="Liu L."/>
            <person name="Sun Z."/>
            <person name="Niu G."/>
            <person name="Wei M."/>
        </authorList>
    </citation>
    <scope>NUCLEOTIDE SEQUENCE</scope>
</reference>
<dbReference type="InterPro" id="IPR003917">
    <property type="entry name" value="NADH_UbQ_OxRdtase_chain2"/>
</dbReference>
<keyword evidence="6" id="KW-0813">Transport</keyword>
<feature type="transmembrane region" description="Helical" evidence="18">
    <location>
        <begin position="322"/>
        <end position="340"/>
    </location>
</feature>
<comment type="similarity">
    <text evidence="3 18">Belongs to the complex I subunit 2 family.</text>
</comment>